<dbReference type="SUPFAM" id="SSF52540">
    <property type="entry name" value="P-loop containing nucleoside triphosphate hydrolases"/>
    <property type="match status" value="1"/>
</dbReference>
<evidence type="ECO:0000313" key="2">
    <source>
        <dbReference type="Proteomes" id="UP000838748"/>
    </source>
</evidence>
<gene>
    <name evidence="1" type="ORF">VMF7928_00598</name>
</gene>
<dbReference type="Proteomes" id="UP000838748">
    <property type="component" value="Unassembled WGS sequence"/>
</dbReference>
<accession>A0ABM8ZZU2</accession>
<comment type="caution">
    <text evidence="1">The sequence shown here is derived from an EMBL/GenBank/DDBJ whole genome shotgun (WGS) entry which is preliminary data.</text>
</comment>
<sequence length="114" mass="12919">MDIIFLNGASSSGKSSIAKQLQMILGENYLHLGIDTFISIMPERCNRLTDTDVVAEGFYWVTQNLNGKQELRIQSGDYGKRVNHAYRTTVKHFADLGLRVIVDDVMDGRLEQRL</sequence>
<dbReference type="InterPro" id="IPR027417">
    <property type="entry name" value="P-loop_NTPase"/>
</dbReference>
<keyword evidence="2" id="KW-1185">Reference proteome</keyword>
<dbReference type="GO" id="GO:0016740">
    <property type="term" value="F:transferase activity"/>
    <property type="evidence" value="ECO:0007669"/>
    <property type="project" value="UniProtKB-KW"/>
</dbReference>
<reference evidence="1" key="1">
    <citation type="submission" date="2021-11" db="EMBL/GenBank/DDBJ databases">
        <authorList>
            <person name="Rodrigo-Torres L."/>
            <person name="Arahal R. D."/>
            <person name="Lucena T."/>
        </authorList>
    </citation>
    <scope>NUCLEOTIDE SEQUENCE</scope>
    <source>
        <strain evidence="1">CECT 7928</strain>
    </source>
</reference>
<evidence type="ECO:0000313" key="1">
    <source>
        <dbReference type="EMBL" id="CAH0536644.1"/>
    </source>
</evidence>
<dbReference type="EMBL" id="CAKLDM010000001">
    <property type="protein sequence ID" value="CAH0536644.1"/>
    <property type="molecule type" value="Genomic_DNA"/>
</dbReference>
<keyword evidence="1" id="KW-0808">Transferase</keyword>
<organism evidence="1 2">
    <name type="scientific">Vibrio marisflavi CECT 7928</name>
    <dbReference type="NCBI Taxonomy" id="634439"/>
    <lineage>
        <taxon>Bacteria</taxon>
        <taxon>Pseudomonadati</taxon>
        <taxon>Pseudomonadota</taxon>
        <taxon>Gammaproteobacteria</taxon>
        <taxon>Vibrionales</taxon>
        <taxon>Vibrionaceae</taxon>
        <taxon>Vibrio</taxon>
    </lineage>
</organism>
<proteinExistence type="predicted"/>
<dbReference type="Pfam" id="PF07931">
    <property type="entry name" value="CPT"/>
    <property type="match status" value="1"/>
</dbReference>
<name>A0ABM8ZZU2_9VIBR</name>
<dbReference type="EC" id="2.7.1.-" evidence="1"/>
<protein>
    <submittedName>
        <fullName evidence="1">O-phosphotransferase</fullName>
        <ecNumber evidence="1">2.7.1.-</ecNumber>
    </submittedName>
</protein>
<dbReference type="Gene3D" id="3.40.50.300">
    <property type="entry name" value="P-loop containing nucleotide triphosphate hydrolases"/>
    <property type="match status" value="1"/>
</dbReference>